<protein>
    <submittedName>
        <fullName evidence="2">Uncharacterized protein</fullName>
    </submittedName>
</protein>
<comment type="caution">
    <text evidence="2">The sequence shown here is derived from an EMBL/GenBank/DDBJ whole genome shotgun (WGS) entry which is preliminary data.</text>
</comment>
<keyword evidence="1" id="KW-1133">Transmembrane helix</keyword>
<name>A0ABR5N1F9_BRECH</name>
<accession>A0ABR5N1F9</accession>
<evidence type="ECO:0000313" key="2">
    <source>
        <dbReference type="EMBL" id="KQL44316.1"/>
    </source>
</evidence>
<gene>
    <name evidence="2" type="ORF">AN963_23200</name>
</gene>
<dbReference type="RefSeq" id="WP_055746907.1">
    <property type="nucleotide sequence ID" value="NZ_LJJB01000013.1"/>
</dbReference>
<reference evidence="2 3" key="1">
    <citation type="submission" date="2015-09" db="EMBL/GenBank/DDBJ databases">
        <title>Genome sequencing project for genomic taxonomy and phylogenomics of Bacillus-like bacteria.</title>
        <authorList>
            <person name="Liu B."/>
            <person name="Wang J."/>
            <person name="Zhu Y."/>
            <person name="Liu G."/>
            <person name="Chen Q."/>
            <person name="Chen Z."/>
            <person name="Lan J."/>
            <person name="Che J."/>
            <person name="Ge C."/>
            <person name="Shi H."/>
            <person name="Pan Z."/>
            <person name="Liu X."/>
        </authorList>
    </citation>
    <scope>NUCLEOTIDE SEQUENCE [LARGE SCALE GENOMIC DNA]</scope>
    <source>
        <strain evidence="2 3">DSM 8552</strain>
    </source>
</reference>
<sequence>MNRLFLFSFGLMLIISLIEFIISSKKMEGKQKRVISILYVLTVVFMIALQFQYNQMVPTGYLLNYLSPRVKIWIDQML</sequence>
<dbReference type="EMBL" id="LJJB01000013">
    <property type="protein sequence ID" value="KQL44316.1"/>
    <property type="molecule type" value="Genomic_DNA"/>
</dbReference>
<proteinExistence type="predicted"/>
<feature type="transmembrane region" description="Helical" evidence="1">
    <location>
        <begin position="34"/>
        <end position="53"/>
    </location>
</feature>
<keyword evidence="1" id="KW-0812">Transmembrane</keyword>
<dbReference type="Proteomes" id="UP000051063">
    <property type="component" value="Unassembled WGS sequence"/>
</dbReference>
<evidence type="ECO:0000256" key="1">
    <source>
        <dbReference type="SAM" id="Phobius"/>
    </source>
</evidence>
<keyword evidence="1" id="KW-0472">Membrane</keyword>
<evidence type="ECO:0000313" key="3">
    <source>
        <dbReference type="Proteomes" id="UP000051063"/>
    </source>
</evidence>
<keyword evidence="3" id="KW-1185">Reference proteome</keyword>
<feature type="transmembrane region" description="Helical" evidence="1">
    <location>
        <begin position="6"/>
        <end position="22"/>
    </location>
</feature>
<organism evidence="2 3">
    <name type="scientific">Brevibacillus choshinensis</name>
    <dbReference type="NCBI Taxonomy" id="54911"/>
    <lineage>
        <taxon>Bacteria</taxon>
        <taxon>Bacillati</taxon>
        <taxon>Bacillota</taxon>
        <taxon>Bacilli</taxon>
        <taxon>Bacillales</taxon>
        <taxon>Paenibacillaceae</taxon>
        <taxon>Brevibacillus</taxon>
    </lineage>
</organism>